<accession>A0ABY8FV20</accession>
<evidence type="ECO:0000313" key="7">
    <source>
        <dbReference type="Proteomes" id="UP001215827"/>
    </source>
</evidence>
<comment type="subcellular location">
    <subcellularLocation>
        <location evidence="5">Cell membrane</location>
        <topology evidence="5">Multi-pass membrane protein</topology>
    </subcellularLocation>
    <subcellularLocation>
        <location evidence="1">Membrane</location>
        <topology evidence="1">Multi-pass membrane protein</topology>
    </subcellularLocation>
</comment>
<dbReference type="Proteomes" id="UP001215827">
    <property type="component" value="Chromosome"/>
</dbReference>
<feature type="transmembrane region" description="Helical" evidence="5">
    <location>
        <begin position="209"/>
        <end position="230"/>
    </location>
</feature>
<name>A0ABY8FV20_9SPHN</name>
<feature type="transmembrane region" description="Helical" evidence="5">
    <location>
        <begin position="6"/>
        <end position="39"/>
    </location>
</feature>
<feature type="transmembrane region" description="Helical" evidence="5">
    <location>
        <begin position="141"/>
        <end position="167"/>
    </location>
</feature>
<dbReference type="Pfam" id="PF01925">
    <property type="entry name" value="TauE"/>
    <property type="match status" value="1"/>
</dbReference>
<dbReference type="EMBL" id="CP121106">
    <property type="protein sequence ID" value="WFL78852.1"/>
    <property type="molecule type" value="Genomic_DNA"/>
</dbReference>
<organism evidence="6 7">
    <name type="scientific">Altererythrobacter arenosus</name>
    <dbReference type="NCBI Taxonomy" id="3032592"/>
    <lineage>
        <taxon>Bacteria</taxon>
        <taxon>Pseudomonadati</taxon>
        <taxon>Pseudomonadota</taxon>
        <taxon>Alphaproteobacteria</taxon>
        <taxon>Sphingomonadales</taxon>
        <taxon>Erythrobacteraceae</taxon>
        <taxon>Altererythrobacter</taxon>
    </lineage>
</organism>
<dbReference type="PANTHER" id="PTHR43701">
    <property type="entry name" value="MEMBRANE TRANSPORTER PROTEIN MJ0441-RELATED"/>
    <property type="match status" value="1"/>
</dbReference>
<evidence type="ECO:0000256" key="4">
    <source>
        <dbReference type="ARBA" id="ARBA00023136"/>
    </source>
</evidence>
<keyword evidence="3 5" id="KW-1133">Transmembrane helix</keyword>
<keyword evidence="2 5" id="KW-0812">Transmembrane</keyword>
<evidence type="ECO:0000256" key="2">
    <source>
        <dbReference type="ARBA" id="ARBA00022692"/>
    </source>
</evidence>
<protein>
    <recommendedName>
        <fullName evidence="5">Probable membrane transporter protein</fullName>
    </recommendedName>
</protein>
<dbReference type="InterPro" id="IPR051598">
    <property type="entry name" value="TSUP/Inactive_protease-like"/>
</dbReference>
<dbReference type="PANTHER" id="PTHR43701:SF2">
    <property type="entry name" value="MEMBRANE TRANSPORTER PROTEIN YJNA-RELATED"/>
    <property type="match status" value="1"/>
</dbReference>
<sequence>MEPASIAFAALLSGALIGFVLGLVGGGGSILAVPLLVYFVGVGQPHYAIGTSALAVTLNALAGLIGHARQGNVRWRCALAFALAGMVGAAIGAELGKAFDGERLVGLFGILMVIVGLMMMRKRKTAENPEVRLTMQNARTMLARILPTGLAVGLLSGFFGIGGGFLIVPGLIFATAMPIGLAIGTSLFVITALGATTAVSYAVSGLLDWGLIMWLVLGGIAGSTLGRWIGTRLASRKRVLEIGFAIMVIAIGLWVAGQAFL</sequence>
<evidence type="ECO:0000256" key="3">
    <source>
        <dbReference type="ARBA" id="ARBA00022989"/>
    </source>
</evidence>
<reference evidence="6 7" key="1">
    <citation type="submission" date="2023-03" db="EMBL/GenBank/DDBJ databases">
        <title>Altererythrobacter sp. CAU 1644 isolated from sand.</title>
        <authorList>
            <person name="Kim W."/>
        </authorList>
    </citation>
    <scope>NUCLEOTIDE SEQUENCE [LARGE SCALE GENOMIC DNA]</scope>
    <source>
        <strain evidence="6 7">CAU 1644</strain>
    </source>
</reference>
<keyword evidence="4 5" id="KW-0472">Membrane</keyword>
<dbReference type="InterPro" id="IPR002781">
    <property type="entry name" value="TM_pro_TauE-like"/>
</dbReference>
<evidence type="ECO:0000313" key="6">
    <source>
        <dbReference type="EMBL" id="WFL78852.1"/>
    </source>
</evidence>
<proteinExistence type="inferred from homology"/>
<evidence type="ECO:0000256" key="5">
    <source>
        <dbReference type="RuleBase" id="RU363041"/>
    </source>
</evidence>
<comment type="similarity">
    <text evidence="5">Belongs to the 4-toluene sulfonate uptake permease (TSUP) (TC 2.A.102) family.</text>
</comment>
<keyword evidence="7" id="KW-1185">Reference proteome</keyword>
<feature type="transmembrane region" description="Helical" evidence="5">
    <location>
        <begin position="242"/>
        <end position="260"/>
    </location>
</feature>
<gene>
    <name evidence="6" type="ORF">P7228_07255</name>
</gene>
<feature type="transmembrane region" description="Helical" evidence="5">
    <location>
        <begin position="179"/>
        <end position="203"/>
    </location>
</feature>
<evidence type="ECO:0000256" key="1">
    <source>
        <dbReference type="ARBA" id="ARBA00004141"/>
    </source>
</evidence>
<feature type="transmembrane region" description="Helical" evidence="5">
    <location>
        <begin position="46"/>
        <end position="67"/>
    </location>
</feature>
<feature type="transmembrane region" description="Helical" evidence="5">
    <location>
        <begin position="73"/>
        <end position="92"/>
    </location>
</feature>
<keyword evidence="5" id="KW-1003">Cell membrane</keyword>
<feature type="transmembrane region" description="Helical" evidence="5">
    <location>
        <begin position="104"/>
        <end position="121"/>
    </location>
</feature>
<dbReference type="RefSeq" id="WP_278017541.1">
    <property type="nucleotide sequence ID" value="NZ_CP121106.1"/>
</dbReference>